<evidence type="ECO:0000256" key="6">
    <source>
        <dbReference type="SAM" id="MobiDB-lite"/>
    </source>
</evidence>
<feature type="compositionally biased region" description="Polar residues" evidence="6">
    <location>
        <begin position="18"/>
        <end position="35"/>
    </location>
</feature>
<protein>
    <submittedName>
        <fullName evidence="7">Uncharacterized protein</fullName>
    </submittedName>
</protein>
<dbReference type="PANTHER" id="PTHR23291:SF127">
    <property type="entry name" value="PROTEIN LIFEGUARD 1-LIKE"/>
    <property type="match status" value="1"/>
</dbReference>
<keyword evidence="3 5" id="KW-1133">Transmembrane helix</keyword>
<comment type="similarity">
    <text evidence="5">Belongs to the BI1 family.</text>
</comment>
<evidence type="ECO:0000256" key="2">
    <source>
        <dbReference type="ARBA" id="ARBA00022692"/>
    </source>
</evidence>
<keyword evidence="2 5" id="KW-0812">Transmembrane</keyword>
<comment type="subcellular location">
    <subcellularLocation>
        <location evidence="1">Membrane</location>
        <topology evidence="1">Multi-pass membrane protein</topology>
    </subcellularLocation>
</comment>
<dbReference type="GO" id="GO:0005783">
    <property type="term" value="C:endoplasmic reticulum"/>
    <property type="evidence" value="ECO:0007669"/>
    <property type="project" value="TreeGrafter"/>
</dbReference>
<dbReference type="Pfam" id="PF01027">
    <property type="entry name" value="Bax1-I"/>
    <property type="match status" value="1"/>
</dbReference>
<evidence type="ECO:0000313" key="8">
    <source>
        <dbReference type="Proteomes" id="UP001432027"/>
    </source>
</evidence>
<keyword evidence="4 5" id="KW-0472">Membrane</keyword>
<gene>
    <name evidence="7" type="ORF">PENTCL1PPCAC_1374</name>
</gene>
<dbReference type="EMBL" id="BTSX01000001">
    <property type="protein sequence ID" value="GMS79199.1"/>
    <property type="molecule type" value="Genomic_DNA"/>
</dbReference>
<reference evidence="7" key="1">
    <citation type="submission" date="2023-10" db="EMBL/GenBank/DDBJ databases">
        <title>Genome assembly of Pristionchus species.</title>
        <authorList>
            <person name="Yoshida K."/>
            <person name="Sommer R.J."/>
        </authorList>
    </citation>
    <scope>NUCLEOTIDE SEQUENCE</scope>
    <source>
        <strain evidence="7">RS0144</strain>
    </source>
</reference>
<feature type="transmembrane region" description="Helical" evidence="5">
    <location>
        <begin position="117"/>
        <end position="138"/>
    </location>
</feature>
<dbReference type="GO" id="GO:0016020">
    <property type="term" value="C:membrane"/>
    <property type="evidence" value="ECO:0007669"/>
    <property type="project" value="UniProtKB-SubCell"/>
</dbReference>
<feature type="transmembrane region" description="Helical" evidence="5">
    <location>
        <begin position="265"/>
        <end position="285"/>
    </location>
</feature>
<feature type="transmembrane region" description="Helical" evidence="5">
    <location>
        <begin position="237"/>
        <end position="259"/>
    </location>
</feature>
<proteinExistence type="inferred from homology"/>
<sequence>ISSSRSIIMGNEEDEVWASSTPGHAPSQTQYTYAYSNPPMPVQNQQSPQAGGIGMEAPNYAPPPPPAYNPEMYQDHAPPPGAGGYPTEDVEAGAKPVDFPSMAFSEQSVRAAFVRKVFGLVTLMLLIVVAECCVAVFVQSVNDWMKTETSLYFMGGACLIFLILYFAIICVKPLRRSFPLNIITAFLMAASLGFLVAQLCAFFTVDSILLCVGLLVVSVFSIALFSCQTRFDMMNCVGVVILLTMYLFWIGLFSFGYLFWFADAYWMNMMWSVIACTLFMIYLAIDIQMIMGGRRHSISPEEYVYAAVQIFIDVVYIFMYLLQIFGIVKN</sequence>
<feature type="non-terminal residue" evidence="7">
    <location>
        <position position="1"/>
    </location>
</feature>
<feature type="transmembrane region" description="Helical" evidence="5">
    <location>
        <begin position="150"/>
        <end position="171"/>
    </location>
</feature>
<dbReference type="GO" id="GO:2001234">
    <property type="term" value="P:negative regulation of apoptotic signaling pathway"/>
    <property type="evidence" value="ECO:0007669"/>
    <property type="project" value="TreeGrafter"/>
</dbReference>
<keyword evidence="8" id="KW-1185">Reference proteome</keyword>
<dbReference type="InterPro" id="IPR006214">
    <property type="entry name" value="Bax_inhibitor_1-related"/>
</dbReference>
<dbReference type="AlphaFoldDB" id="A0AAV5SCW4"/>
<dbReference type="Proteomes" id="UP001432027">
    <property type="component" value="Unassembled WGS sequence"/>
</dbReference>
<organism evidence="7 8">
    <name type="scientific">Pristionchus entomophagus</name>
    <dbReference type="NCBI Taxonomy" id="358040"/>
    <lineage>
        <taxon>Eukaryota</taxon>
        <taxon>Metazoa</taxon>
        <taxon>Ecdysozoa</taxon>
        <taxon>Nematoda</taxon>
        <taxon>Chromadorea</taxon>
        <taxon>Rhabditida</taxon>
        <taxon>Rhabditina</taxon>
        <taxon>Diplogasteromorpha</taxon>
        <taxon>Diplogasteroidea</taxon>
        <taxon>Neodiplogasteridae</taxon>
        <taxon>Pristionchus</taxon>
    </lineage>
</organism>
<evidence type="ECO:0000256" key="1">
    <source>
        <dbReference type="ARBA" id="ARBA00004141"/>
    </source>
</evidence>
<feature type="transmembrane region" description="Helical" evidence="5">
    <location>
        <begin position="306"/>
        <end position="328"/>
    </location>
</feature>
<evidence type="ECO:0000256" key="5">
    <source>
        <dbReference type="RuleBase" id="RU004379"/>
    </source>
</evidence>
<evidence type="ECO:0000256" key="3">
    <source>
        <dbReference type="ARBA" id="ARBA00022989"/>
    </source>
</evidence>
<feature type="region of interest" description="Disordered" evidence="6">
    <location>
        <begin position="1"/>
        <end position="88"/>
    </location>
</feature>
<name>A0AAV5SCW4_9BILA</name>
<evidence type="ECO:0000256" key="4">
    <source>
        <dbReference type="ARBA" id="ARBA00023136"/>
    </source>
</evidence>
<dbReference type="GO" id="GO:0005794">
    <property type="term" value="C:Golgi apparatus"/>
    <property type="evidence" value="ECO:0007669"/>
    <property type="project" value="TreeGrafter"/>
</dbReference>
<feature type="transmembrane region" description="Helical" evidence="5">
    <location>
        <begin position="178"/>
        <end position="197"/>
    </location>
</feature>
<dbReference type="PANTHER" id="PTHR23291">
    <property type="entry name" value="BAX INHIBITOR-RELATED"/>
    <property type="match status" value="1"/>
</dbReference>
<comment type="caution">
    <text evidence="7">The sequence shown here is derived from an EMBL/GenBank/DDBJ whole genome shotgun (WGS) entry which is preliminary data.</text>
</comment>
<accession>A0AAV5SCW4</accession>
<feature type="transmembrane region" description="Helical" evidence="5">
    <location>
        <begin position="203"/>
        <end position="225"/>
    </location>
</feature>
<evidence type="ECO:0000313" key="7">
    <source>
        <dbReference type="EMBL" id="GMS79199.1"/>
    </source>
</evidence>